<protein>
    <submittedName>
        <fullName evidence="1">Uncharacterized protein</fullName>
    </submittedName>
</protein>
<organism evidence="1 2">
    <name type="scientific">Pseudoloma neurophilia</name>
    <dbReference type="NCBI Taxonomy" id="146866"/>
    <lineage>
        <taxon>Eukaryota</taxon>
        <taxon>Fungi</taxon>
        <taxon>Fungi incertae sedis</taxon>
        <taxon>Microsporidia</taxon>
        <taxon>Pseudoloma</taxon>
    </lineage>
</organism>
<comment type="caution">
    <text evidence="1">The sequence shown here is derived from an EMBL/GenBank/DDBJ whole genome shotgun (WGS) entry which is preliminary data.</text>
</comment>
<keyword evidence="2" id="KW-1185">Reference proteome</keyword>
<name>A0A0R0M542_9MICR</name>
<dbReference type="AlphaFoldDB" id="A0A0R0M542"/>
<gene>
    <name evidence="1" type="ORF">M153_3290001031</name>
</gene>
<dbReference type="Proteomes" id="UP000051530">
    <property type="component" value="Unassembled WGS sequence"/>
</dbReference>
<dbReference type="EMBL" id="LGUB01000112">
    <property type="protein sequence ID" value="KRH94225.1"/>
    <property type="molecule type" value="Genomic_DNA"/>
</dbReference>
<proteinExistence type="predicted"/>
<dbReference type="VEuPathDB" id="MicrosporidiaDB:M153_3290001031"/>
<accession>A0A0R0M542</accession>
<evidence type="ECO:0000313" key="1">
    <source>
        <dbReference type="EMBL" id="KRH94225.1"/>
    </source>
</evidence>
<evidence type="ECO:0000313" key="2">
    <source>
        <dbReference type="Proteomes" id="UP000051530"/>
    </source>
</evidence>
<sequence>MFSIVLLKFLFKNCNCTDQINLKNFEDNQSTDFPDHNFENALYAHKYISNGKKLFAAISESEDSVNTIPFDANLFDLYRDFDLSHDSQMKEGILPDILDSNDIINQAHMISSIVESSFPGTRQHNFMESKGFTEYEDQTSLEVQDLKKMCSFDYSIQTYAPLPEDFLDDTEITESNPPSSKMPRTDKQDSICLPVSIVSETSPQKLKGISSKSSMQKQKLQDSDTNISFSRHLQPVVREISSIPSLNKPFSYEEAGSSDTPDHSEFENYMTVEQLNENFKGLKKDSLLTGEKYKHQIRIFCEVMKRDLFQINYAHELDLTFDESLNTNRLSYNTSKKQIELDEIADLQPLQNHIVILGHYLGYKHRNQIVCAFQIPEKIGSTNQFKNFPKKQDLMINSGIVYRLVFMTLYLNKLEKIQIHHDKSSDRAKTETVTTTRCCFTLKFSDAECPLKETVLVLHHGQILYLKCFKLIQKQAKFTIHSIDEDTCRILSIKK</sequence>
<reference evidence="1 2" key="1">
    <citation type="submission" date="2015-07" db="EMBL/GenBank/DDBJ databases">
        <title>The genome of Pseudoloma neurophilia, a relevant intracellular parasite of the zebrafish.</title>
        <authorList>
            <person name="Ndikumana S."/>
            <person name="Pelin A."/>
            <person name="Sanders J."/>
            <person name="Corradi N."/>
        </authorList>
    </citation>
    <scope>NUCLEOTIDE SEQUENCE [LARGE SCALE GENOMIC DNA]</scope>
    <source>
        <strain evidence="1 2">MK1</strain>
    </source>
</reference>